<dbReference type="STRING" id="200361.A0A453N1R5"/>
<dbReference type="Pfam" id="PF23635">
    <property type="entry name" value="Beta-prop_AT5G49610-like"/>
    <property type="match status" value="1"/>
</dbReference>
<keyword evidence="4" id="KW-1185">Reference proteome</keyword>
<evidence type="ECO:0000256" key="1">
    <source>
        <dbReference type="SAM" id="MobiDB-lite"/>
    </source>
</evidence>
<reference evidence="3" key="5">
    <citation type="journal article" date="2021" name="G3 (Bethesda)">
        <title>Aegilops tauschii genome assembly Aet v5.0 features greater sequence contiguity and improved annotation.</title>
        <authorList>
            <person name="Wang L."/>
            <person name="Zhu T."/>
            <person name="Rodriguez J.C."/>
            <person name="Deal K.R."/>
            <person name="Dubcovsky J."/>
            <person name="McGuire P.E."/>
            <person name="Lux T."/>
            <person name="Spannagl M."/>
            <person name="Mayer K.F.X."/>
            <person name="Baldrich P."/>
            <person name="Meyers B.C."/>
            <person name="Huo N."/>
            <person name="Gu Y.Q."/>
            <person name="Zhou H."/>
            <person name="Devos K.M."/>
            <person name="Bennetzen J.L."/>
            <person name="Unver T."/>
            <person name="Budak H."/>
            <person name="Gulick P.J."/>
            <person name="Galiba G."/>
            <person name="Kalapos B."/>
            <person name="Nelson D.R."/>
            <person name="Li P."/>
            <person name="You F.M."/>
            <person name="Luo M.C."/>
            <person name="Dvorak J."/>
        </authorList>
    </citation>
    <scope>NUCLEOTIDE SEQUENCE [LARGE SCALE GENOMIC DNA]</scope>
    <source>
        <strain evidence="3">cv. AL8/78</strain>
    </source>
</reference>
<dbReference type="PANTHER" id="PTHR33186">
    <property type="entry name" value="OS10G0136150 PROTEIN-RELATED"/>
    <property type="match status" value="1"/>
</dbReference>
<feature type="compositionally biased region" description="Low complexity" evidence="1">
    <location>
        <begin position="23"/>
        <end position="37"/>
    </location>
</feature>
<dbReference type="PANTHER" id="PTHR33186:SF13">
    <property type="entry name" value="OS10G0138300 PROTEIN"/>
    <property type="match status" value="1"/>
</dbReference>
<reference evidence="3" key="4">
    <citation type="submission" date="2019-03" db="UniProtKB">
        <authorList>
            <consortium name="EnsemblPlants"/>
        </authorList>
    </citation>
    <scope>IDENTIFICATION</scope>
</reference>
<feature type="region of interest" description="Disordered" evidence="1">
    <location>
        <begin position="23"/>
        <end position="117"/>
    </location>
</feature>
<reference evidence="3" key="3">
    <citation type="journal article" date="2017" name="Nature">
        <title>Genome sequence of the progenitor of the wheat D genome Aegilops tauschii.</title>
        <authorList>
            <person name="Luo M.C."/>
            <person name="Gu Y.Q."/>
            <person name="Puiu D."/>
            <person name="Wang H."/>
            <person name="Twardziok S.O."/>
            <person name="Deal K.R."/>
            <person name="Huo N."/>
            <person name="Zhu T."/>
            <person name="Wang L."/>
            <person name="Wang Y."/>
            <person name="McGuire P.E."/>
            <person name="Liu S."/>
            <person name="Long H."/>
            <person name="Ramasamy R.K."/>
            <person name="Rodriguez J.C."/>
            <person name="Van S.L."/>
            <person name="Yuan L."/>
            <person name="Wang Z."/>
            <person name="Xia Z."/>
            <person name="Xiao L."/>
            <person name="Anderson O.D."/>
            <person name="Ouyang S."/>
            <person name="Liang Y."/>
            <person name="Zimin A.V."/>
            <person name="Pertea G."/>
            <person name="Qi P."/>
            <person name="Bennetzen J.L."/>
            <person name="Dai X."/>
            <person name="Dawson M.W."/>
            <person name="Muller H.G."/>
            <person name="Kugler K."/>
            <person name="Rivarola-Duarte L."/>
            <person name="Spannagl M."/>
            <person name="Mayer K.F.X."/>
            <person name="Lu F.H."/>
            <person name="Bevan M.W."/>
            <person name="Leroy P."/>
            <person name="Li P."/>
            <person name="You F.M."/>
            <person name="Sun Q."/>
            <person name="Liu Z."/>
            <person name="Lyons E."/>
            <person name="Wicker T."/>
            <person name="Salzberg S.L."/>
            <person name="Devos K.M."/>
            <person name="Dvorak J."/>
        </authorList>
    </citation>
    <scope>NUCLEOTIDE SEQUENCE [LARGE SCALE GENOMIC DNA]</scope>
    <source>
        <strain evidence="3">cv. AL8/78</strain>
    </source>
</reference>
<dbReference type="InterPro" id="IPR056594">
    <property type="entry name" value="AT5G49610-like_b-prop"/>
</dbReference>
<accession>A0A453N1R5</accession>
<feature type="compositionally biased region" description="Pro residues" evidence="1">
    <location>
        <begin position="97"/>
        <end position="114"/>
    </location>
</feature>
<protein>
    <recommendedName>
        <fullName evidence="2">F-box protein AT5G49610-like beta-propeller domain-containing protein</fullName>
    </recommendedName>
</protein>
<dbReference type="Gramene" id="AET6Gv20184400.1">
    <property type="protein sequence ID" value="AET6Gv20184400.1"/>
    <property type="gene ID" value="AET6Gv20184400"/>
</dbReference>
<evidence type="ECO:0000259" key="2">
    <source>
        <dbReference type="Pfam" id="PF23635"/>
    </source>
</evidence>
<feature type="compositionally biased region" description="Pro residues" evidence="1">
    <location>
        <begin position="41"/>
        <end position="52"/>
    </location>
</feature>
<feature type="domain" description="F-box protein AT5G49610-like beta-propeller" evidence="2">
    <location>
        <begin position="153"/>
        <end position="406"/>
    </location>
</feature>
<dbReference type="Proteomes" id="UP000015105">
    <property type="component" value="Chromosome 6D"/>
</dbReference>
<reference evidence="4" key="1">
    <citation type="journal article" date="2014" name="Science">
        <title>Ancient hybridizations among the ancestral genomes of bread wheat.</title>
        <authorList>
            <consortium name="International Wheat Genome Sequencing Consortium,"/>
            <person name="Marcussen T."/>
            <person name="Sandve S.R."/>
            <person name="Heier L."/>
            <person name="Spannagl M."/>
            <person name="Pfeifer M."/>
            <person name="Jakobsen K.S."/>
            <person name="Wulff B.B."/>
            <person name="Steuernagel B."/>
            <person name="Mayer K.F."/>
            <person name="Olsen O.A."/>
        </authorList>
    </citation>
    <scope>NUCLEOTIDE SEQUENCE [LARGE SCALE GENOMIC DNA]</scope>
    <source>
        <strain evidence="4">cv. AL8/78</strain>
    </source>
</reference>
<proteinExistence type="predicted"/>
<organism evidence="3 4">
    <name type="scientific">Aegilops tauschii subsp. strangulata</name>
    <name type="common">Goatgrass</name>
    <dbReference type="NCBI Taxonomy" id="200361"/>
    <lineage>
        <taxon>Eukaryota</taxon>
        <taxon>Viridiplantae</taxon>
        <taxon>Streptophyta</taxon>
        <taxon>Embryophyta</taxon>
        <taxon>Tracheophyta</taxon>
        <taxon>Spermatophyta</taxon>
        <taxon>Magnoliopsida</taxon>
        <taxon>Liliopsida</taxon>
        <taxon>Poales</taxon>
        <taxon>Poaceae</taxon>
        <taxon>BOP clade</taxon>
        <taxon>Pooideae</taxon>
        <taxon>Triticodae</taxon>
        <taxon>Triticeae</taxon>
        <taxon>Triticinae</taxon>
        <taxon>Aegilops</taxon>
    </lineage>
</organism>
<reference evidence="4" key="2">
    <citation type="journal article" date="2017" name="Nat. Plants">
        <title>The Aegilops tauschii genome reveals multiple impacts of transposons.</title>
        <authorList>
            <person name="Zhao G."/>
            <person name="Zou C."/>
            <person name="Li K."/>
            <person name="Wang K."/>
            <person name="Li T."/>
            <person name="Gao L."/>
            <person name="Zhang X."/>
            <person name="Wang H."/>
            <person name="Yang Z."/>
            <person name="Liu X."/>
            <person name="Jiang W."/>
            <person name="Mao L."/>
            <person name="Kong X."/>
            <person name="Jiao Y."/>
            <person name="Jia J."/>
        </authorList>
    </citation>
    <scope>NUCLEOTIDE SEQUENCE [LARGE SCALE GENOMIC DNA]</scope>
    <source>
        <strain evidence="4">cv. AL8/78</strain>
    </source>
</reference>
<dbReference type="AlphaFoldDB" id="A0A453N1R5"/>
<dbReference type="EnsemblPlants" id="AET6Gv20184400.1">
    <property type="protein sequence ID" value="AET6Gv20184400.1"/>
    <property type="gene ID" value="AET6Gv20184400"/>
</dbReference>
<feature type="compositionally biased region" description="Low complexity" evidence="1">
    <location>
        <begin position="74"/>
        <end position="91"/>
    </location>
</feature>
<evidence type="ECO:0000313" key="3">
    <source>
        <dbReference type="EnsemblPlants" id="AET6Gv20184400.1"/>
    </source>
</evidence>
<evidence type="ECO:0000313" key="4">
    <source>
        <dbReference type="Proteomes" id="UP000015105"/>
    </source>
</evidence>
<sequence length="421" mass="46050">GYLRCNFGPIHFHISFWAAAASTPRTTSLTARTTARAARAKPPPPPPPPPPLAGDEATGRRRSAPRDPRPPAPAALLPAPRLHRLPALAPPRLRPRIVPPLPHPPPPQPSPPRFLPQKNDALPFVPTLDAPDCVSPGRFSLQRGDGDQFMSLGCRHGLVLVFNKPKNQILVWDPVTGEQHRLVVPPGVAAHAERTTINGAVLRARAAGDEAQHFQVVLAVADNDDEQHHRALACVYSSETGAWGDLVSTQLPSDVLMSDAPTLVSTDKPAVLVGDSLYWKLAGNMDGILEFDLEKQSLAVIRVPVHILEEGQYMFLIMRAEGGGLGLLIQTDCSIQLWKMKTDCDGVASWGLGRTIELDKLLSLNSDETDMLIPGLEEENNVVLVWTDHIVFMVQLESMEFKKLSGTYPLSHYHPFRSVYA</sequence>
<name>A0A453N1R5_AEGTS</name>